<dbReference type="AlphaFoldDB" id="Q6K7Y0"/>
<organism evidence="1 2">
    <name type="scientific">Oryza sativa subsp. japonica</name>
    <name type="common">Rice</name>
    <dbReference type="NCBI Taxonomy" id="39947"/>
    <lineage>
        <taxon>Eukaryota</taxon>
        <taxon>Viridiplantae</taxon>
        <taxon>Streptophyta</taxon>
        <taxon>Embryophyta</taxon>
        <taxon>Tracheophyta</taxon>
        <taxon>Spermatophyta</taxon>
        <taxon>Magnoliopsida</taxon>
        <taxon>Liliopsida</taxon>
        <taxon>Poales</taxon>
        <taxon>Poaceae</taxon>
        <taxon>BOP clade</taxon>
        <taxon>Oryzoideae</taxon>
        <taxon>Oryzeae</taxon>
        <taxon>Oryzinae</taxon>
        <taxon>Oryza</taxon>
        <taxon>Oryza sativa</taxon>
    </lineage>
</organism>
<protein>
    <submittedName>
        <fullName evidence="1">Uncharacterized protein</fullName>
    </submittedName>
</protein>
<sequence>MTYVPNKRNKSILPSSILAPDRFTSLNGGGGQWEFRLREPATEELLPAINRPTISWMCNAIESCCTDTATDVCCCC</sequence>
<reference evidence="2" key="2">
    <citation type="journal article" date="2008" name="Nucleic Acids Res.">
        <title>The rice annotation project database (RAP-DB): 2008 update.</title>
        <authorList>
            <consortium name="The rice annotation project (RAP)"/>
        </authorList>
    </citation>
    <scope>GENOME REANNOTATION</scope>
    <source>
        <strain evidence="2">cv. Nipponbare</strain>
    </source>
</reference>
<accession>Q6K7Y0</accession>
<proteinExistence type="predicted"/>
<evidence type="ECO:0000313" key="2">
    <source>
        <dbReference type="Proteomes" id="UP000000763"/>
    </source>
</evidence>
<dbReference type="Proteomes" id="UP000000763">
    <property type="component" value="Chromosome 2"/>
</dbReference>
<evidence type="ECO:0000313" key="1">
    <source>
        <dbReference type="EMBL" id="BAD19460.1"/>
    </source>
</evidence>
<gene>
    <name evidence="1" type="primary">P0407A09.17</name>
</gene>
<name>Q6K7Y0_ORYSJ</name>
<dbReference type="EMBL" id="AP004747">
    <property type="protein sequence ID" value="BAD19460.1"/>
    <property type="molecule type" value="Genomic_DNA"/>
</dbReference>
<reference evidence="2" key="1">
    <citation type="journal article" date="2005" name="Nature">
        <title>The map-based sequence of the rice genome.</title>
        <authorList>
            <consortium name="International rice genome sequencing project (IRGSP)"/>
            <person name="Matsumoto T."/>
            <person name="Wu J."/>
            <person name="Kanamori H."/>
            <person name="Katayose Y."/>
            <person name="Fujisawa M."/>
            <person name="Namiki N."/>
            <person name="Mizuno H."/>
            <person name="Yamamoto K."/>
            <person name="Antonio B.A."/>
            <person name="Baba T."/>
            <person name="Sakata K."/>
            <person name="Nagamura Y."/>
            <person name="Aoki H."/>
            <person name="Arikawa K."/>
            <person name="Arita K."/>
            <person name="Bito T."/>
            <person name="Chiden Y."/>
            <person name="Fujitsuka N."/>
            <person name="Fukunaka R."/>
            <person name="Hamada M."/>
            <person name="Harada C."/>
            <person name="Hayashi A."/>
            <person name="Hijishita S."/>
            <person name="Honda M."/>
            <person name="Hosokawa S."/>
            <person name="Ichikawa Y."/>
            <person name="Idonuma A."/>
            <person name="Iijima M."/>
            <person name="Ikeda M."/>
            <person name="Ikeno M."/>
            <person name="Ito K."/>
            <person name="Ito S."/>
            <person name="Ito T."/>
            <person name="Ito Y."/>
            <person name="Ito Y."/>
            <person name="Iwabuchi A."/>
            <person name="Kamiya K."/>
            <person name="Karasawa W."/>
            <person name="Kurita K."/>
            <person name="Katagiri S."/>
            <person name="Kikuta A."/>
            <person name="Kobayashi H."/>
            <person name="Kobayashi N."/>
            <person name="Machita K."/>
            <person name="Maehara T."/>
            <person name="Masukawa M."/>
            <person name="Mizubayashi T."/>
            <person name="Mukai Y."/>
            <person name="Nagasaki H."/>
            <person name="Nagata Y."/>
            <person name="Naito S."/>
            <person name="Nakashima M."/>
            <person name="Nakama Y."/>
            <person name="Nakamichi Y."/>
            <person name="Nakamura M."/>
            <person name="Meguro A."/>
            <person name="Negishi M."/>
            <person name="Ohta I."/>
            <person name="Ohta T."/>
            <person name="Okamoto M."/>
            <person name="Ono N."/>
            <person name="Saji S."/>
            <person name="Sakaguchi M."/>
            <person name="Sakai K."/>
            <person name="Shibata M."/>
            <person name="Shimokawa T."/>
            <person name="Song J."/>
            <person name="Takazaki Y."/>
            <person name="Terasawa K."/>
            <person name="Tsugane M."/>
            <person name="Tsuji K."/>
            <person name="Ueda S."/>
            <person name="Waki K."/>
            <person name="Yamagata H."/>
            <person name="Yamamoto M."/>
            <person name="Yamamoto S."/>
            <person name="Yamane H."/>
            <person name="Yoshiki S."/>
            <person name="Yoshihara R."/>
            <person name="Yukawa K."/>
            <person name="Zhong H."/>
            <person name="Yano M."/>
            <person name="Yuan Q."/>
            <person name="Ouyang S."/>
            <person name="Liu J."/>
            <person name="Jones K.M."/>
            <person name="Gansberger K."/>
            <person name="Moffat K."/>
            <person name="Hill J."/>
            <person name="Bera J."/>
            <person name="Fadrosh D."/>
            <person name="Jin S."/>
            <person name="Johri S."/>
            <person name="Kim M."/>
            <person name="Overton L."/>
            <person name="Reardon M."/>
            <person name="Tsitrin T."/>
            <person name="Vuong H."/>
            <person name="Weaver B."/>
            <person name="Ciecko A."/>
            <person name="Tallon L."/>
            <person name="Jackson J."/>
            <person name="Pai G."/>
            <person name="Aken S.V."/>
            <person name="Utterback T."/>
            <person name="Reidmuller S."/>
            <person name="Feldblyum T."/>
            <person name="Hsiao J."/>
            <person name="Zismann V."/>
            <person name="Iobst S."/>
            <person name="de Vazeille A.R."/>
            <person name="Buell C.R."/>
            <person name="Ying K."/>
            <person name="Li Y."/>
            <person name="Lu T."/>
            <person name="Huang Y."/>
            <person name="Zhao Q."/>
            <person name="Feng Q."/>
            <person name="Zhang L."/>
            <person name="Zhu J."/>
            <person name="Weng Q."/>
            <person name="Mu J."/>
            <person name="Lu Y."/>
            <person name="Fan D."/>
            <person name="Liu Y."/>
            <person name="Guan J."/>
            <person name="Zhang Y."/>
            <person name="Yu S."/>
            <person name="Liu X."/>
            <person name="Zhang Y."/>
            <person name="Hong G."/>
            <person name="Han B."/>
            <person name="Choisne N."/>
            <person name="Demange N."/>
            <person name="Orjeda G."/>
            <person name="Samain S."/>
            <person name="Cattolico L."/>
            <person name="Pelletier E."/>
            <person name="Couloux A."/>
            <person name="Segurens B."/>
            <person name="Wincker P."/>
            <person name="D'Hont A."/>
            <person name="Scarpelli C."/>
            <person name="Weissenbach J."/>
            <person name="Salanoubat M."/>
            <person name="Quetier F."/>
            <person name="Yu Y."/>
            <person name="Kim H.R."/>
            <person name="Rambo T."/>
            <person name="Currie J."/>
            <person name="Collura K."/>
            <person name="Luo M."/>
            <person name="Yang T."/>
            <person name="Ammiraju J.S.S."/>
            <person name="Engler F."/>
            <person name="Soderlund C."/>
            <person name="Wing R.A."/>
            <person name="Palmer L.E."/>
            <person name="de la Bastide M."/>
            <person name="Spiegel L."/>
            <person name="Nascimento L."/>
            <person name="Zutavern T."/>
            <person name="O'Shaughnessy A."/>
            <person name="Dike S."/>
            <person name="Dedhia N."/>
            <person name="Preston R."/>
            <person name="Balija V."/>
            <person name="McCombie W.R."/>
            <person name="Chow T."/>
            <person name="Chen H."/>
            <person name="Chung M."/>
            <person name="Chen C."/>
            <person name="Shaw J."/>
            <person name="Wu H."/>
            <person name="Hsiao K."/>
            <person name="Chao Y."/>
            <person name="Chu M."/>
            <person name="Cheng C."/>
            <person name="Hour A."/>
            <person name="Lee P."/>
            <person name="Lin S."/>
            <person name="Lin Y."/>
            <person name="Liou J."/>
            <person name="Liu S."/>
            <person name="Hsing Y."/>
            <person name="Raghuvanshi S."/>
            <person name="Mohanty A."/>
            <person name="Bharti A.K."/>
            <person name="Gaur A."/>
            <person name="Gupta V."/>
            <person name="Kumar D."/>
            <person name="Ravi V."/>
            <person name="Vij S."/>
            <person name="Kapur A."/>
            <person name="Khurana P."/>
            <person name="Khurana P."/>
            <person name="Khurana J.P."/>
            <person name="Tyagi A.K."/>
            <person name="Gaikwad K."/>
            <person name="Singh A."/>
            <person name="Dalal V."/>
            <person name="Srivastava S."/>
            <person name="Dixit A."/>
            <person name="Pal A.K."/>
            <person name="Ghazi I.A."/>
            <person name="Yadav M."/>
            <person name="Pandit A."/>
            <person name="Bhargava A."/>
            <person name="Sureshbabu K."/>
            <person name="Batra K."/>
            <person name="Sharma T.R."/>
            <person name="Mohapatra T."/>
            <person name="Singh N.K."/>
            <person name="Messing J."/>
            <person name="Nelson A.B."/>
            <person name="Fuks G."/>
            <person name="Kavchok S."/>
            <person name="Keizer G."/>
            <person name="Linton E."/>
            <person name="Llaca V."/>
            <person name="Song R."/>
            <person name="Tanyolac B."/>
            <person name="Young S."/>
            <person name="Ho-Il K."/>
            <person name="Hahn J.H."/>
            <person name="Sangsakoo G."/>
            <person name="Vanavichit A."/>
            <person name="de Mattos Luiz.A.T."/>
            <person name="Zimmer P.D."/>
            <person name="Malone G."/>
            <person name="Dellagostin O."/>
            <person name="de Oliveira A.C."/>
            <person name="Bevan M."/>
            <person name="Bancroft I."/>
            <person name="Minx P."/>
            <person name="Cordum H."/>
            <person name="Wilson R."/>
            <person name="Cheng Z."/>
            <person name="Jin W."/>
            <person name="Jiang J."/>
            <person name="Leong S.A."/>
            <person name="Iwama H."/>
            <person name="Gojobori T."/>
            <person name="Itoh T."/>
            <person name="Niimura Y."/>
            <person name="Fujii Y."/>
            <person name="Habara T."/>
            <person name="Sakai H."/>
            <person name="Sato Y."/>
            <person name="Wilson G."/>
            <person name="Kumar K."/>
            <person name="McCouch S."/>
            <person name="Juretic N."/>
            <person name="Hoen D."/>
            <person name="Wright S."/>
            <person name="Bruskiewich R."/>
            <person name="Bureau T."/>
            <person name="Miyao A."/>
            <person name="Hirochika H."/>
            <person name="Nishikawa T."/>
            <person name="Kadowaki K."/>
            <person name="Sugiura M."/>
            <person name="Burr B."/>
            <person name="Sasaki T."/>
        </authorList>
    </citation>
    <scope>NUCLEOTIDE SEQUENCE [LARGE SCALE GENOMIC DNA]</scope>
    <source>
        <strain evidence="2">cv. Nipponbare</strain>
    </source>
</reference>